<feature type="domain" description="TRAM" evidence="12">
    <location>
        <begin position="389"/>
        <end position="452"/>
    </location>
</feature>
<keyword evidence="9" id="KW-0411">Iron-sulfur</keyword>
<dbReference type="EC" id="2.8.4.5" evidence="3"/>
<dbReference type="Gene3D" id="3.40.50.12160">
    <property type="entry name" value="Methylthiotransferase, N-terminal domain"/>
    <property type="match status" value="1"/>
</dbReference>
<evidence type="ECO:0000256" key="11">
    <source>
        <dbReference type="ARBA" id="ARBA00051661"/>
    </source>
</evidence>
<evidence type="ECO:0000256" key="5">
    <source>
        <dbReference type="ARBA" id="ARBA00022679"/>
    </source>
</evidence>
<dbReference type="GO" id="GO:0046872">
    <property type="term" value="F:metal ion binding"/>
    <property type="evidence" value="ECO:0007669"/>
    <property type="project" value="UniProtKB-KW"/>
</dbReference>
<dbReference type="InterPro" id="IPR002792">
    <property type="entry name" value="TRAM_dom"/>
</dbReference>
<dbReference type="OrthoDB" id="9805215at2"/>
<dbReference type="PROSITE" id="PS51918">
    <property type="entry name" value="RADICAL_SAM"/>
    <property type="match status" value="1"/>
</dbReference>
<dbReference type="InterPro" id="IPR005839">
    <property type="entry name" value="Methylthiotransferase"/>
</dbReference>
<feature type="domain" description="Radical SAM core" evidence="14">
    <location>
        <begin position="141"/>
        <end position="386"/>
    </location>
</feature>
<evidence type="ECO:0000256" key="6">
    <source>
        <dbReference type="ARBA" id="ARBA00022691"/>
    </source>
</evidence>
<dbReference type="SUPFAM" id="SSF102114">
    <property type="entry name" value="Radical SAM enzymes"/>
    <property type="match status" value="1"/>
</dbReference>
<dbReference type="Proteomes" id="UP000237968">
    <property type="component" value="Unassembled WGS sequence"/>
</dbReference>
<dbReference type="PROSITE" id="PS51449">
    <property type="entry name" value="MTTASE_N"/>
    <property type="match status" value="1"/>
</dbReference>
<gene>
    <name evidence="15" type="primary">mtaB</name>
    <name evidence="15" type="ORF">ENSA5_33450</name>
</gene>
<dbReference type="InterPro" id="IPR013848">
    <property type="entry name" value="Methylthiotransferase_N"/>
</dbReference>
<dbReference type="InterPro" id="IPR006638">
    <property type="entry name" value="Elp3/MiaA/NifB-like_rSAM"/>
</dbReference>
<proteinExistence type="predicted"/>
<dbReference type="InterPro" id="IPR058240">
    <property type="entry name" value="rSAM_sf"/>
</dbReference>
<evidence type="ECO:0000256" key="7">
    <source>
        <dbReference type="ARBA" id="ARBA00022723"/>
    </source>
</evidence>
<protein>
    <recommendedName>
        <fullName evidence="3">tRNA (N(6)-L-threonylcarbamoyladenosine(37)-C(2))-methylthiotransferase</fullName>
        <ecNumber evidence="3">2.8.4.5</ecNumber>
    </recommendedName>
    <alternativeName>
        <fullName evidence="10">tRNA-t(6)A37 methylthiotransferase</fullName>
    </alternativeName>
</protein>
<dbReference type="GO" id="GO:0035598">
    <property type="term" value="F:tRNA (N(6)-L-threonylcarbamoyladenosine(37)-C(2))-methylthiotransferase activity"/>
    <property type="evidence" value="ECO:0007669"/>
    <property type="project" value="UniProtKB-EC"/>
</dbReference>
<keyword evidence="16" id="KW-1185">Reference proteome</keyword>
<sequence>MRFAVETHGCRLNQAESDAIAEQLRARGHRQVALEDAELYVLNSCAITHAADADARAAIRRARRRNPDARVVITGCHANAEPEQLAAMPELDAVIGNVEKRGPELLDLLEGVVERPAPLVAVERLTRRLRPRPWVAPPAEAPARTRPLLKVQDGCDYQCSFCIVPQVRGRSRSAPPELASEQLGALVDAGAPEVVLTGAHLGAWGRDSRSARETQGVGARKQSLATLLAGLLRDHPSARLRLGSVDPHEVDDELAALLGQGTDESGAGLCQHIHLPVQSGDDGILRAMRRAHRVADLDQLIPRLRALAPNIGLGTDVILGFPGETEAAFERSLALFETCAIPFAHVFVWSPRRGTPAALLGDRVSPEVAARRSRILRDQVAASERAFVESQLGHERSAVVLRHRRRSDGALVALTDNYLKLAVDGPDELLGRRVLLRVELVTEQERRGQVLASMTPGS</sequence>
<name>A0A2S9XXB4_9BACT</name>
<keyword evidence="4" id="KW-0004">4Fe-4S</keyword>
<comment type="caution">
    <text evidence="15">The sequence shown here is derived from an EMBL/GenBank/DDBJ whole genome shotgun (WGS) entry which is preliminary data.</text>
</comment>
<dbReference type="PANTHER" id="PTHR11918">
    <property type="entry name" value="RADICAL SAM PROTEINS"/>
    <property type="match status" value="1"/>
</dbReference>
<dbReference type="InterPro" id="IPR007197">
    <property type="entry name" value="rSAM"/>
</dbReference>
<dbReference type="SFLD" id="SFLDG01082">
    <property type="entry name" value="B12-binding_domain_containing"/>
    <property type="match status" value="1"/>
</dbReference>
<evidence type="ECO:0000256" key="4">
    <source>
        <dbReference type="ARBA" id="ARBA00022485"/>
    </source>
</evidence>
<evidence type="ECO:0000313" key="16">
    <source>
        <dbReference type="Proteomes" id="UP000237968"/>
    </source>
</evidence>
<dbReference type="Pfam" id="PF00919">
    <property type="entry name" value="UPF0004"/>
    <property type="match status" value="1"/>
</dbReference>
<evidence type="ECO:0000256" key="10">
    <source>
        <dbReference type="ARBA" id="ARBA00031213"/>
    </source>
</evidence>
<evidence type="ECO:0000256" key="3">
    <source>
        <dbReference type="ARBA" id="ARBA00013273"/>
    </source>
</evidence>
<keyword evidence="8" id="KW-0408">Iron</keyword>
<evidence type="ECO:0000256" key="9">
    <source>
        <dbReference type="ARBA" id="ARBA00023014"/>
    </source>
</evidence>
<dbReference type="Pfam" id="PF04055">
    <property type="entry name" value="Radical_SAM"/>
    <property type="match status" value="1"/>
</dbReference>
<evidence type="ECO:0000256" key="2">
    <source>
        <dbReference type="ARBA" id="ARBA00002399"/>
    </source>
</evidence>
<dbReference type="CDD" id="cd01335">
    <property type="entry name" value="Radical_SAM"/>
    <property type="match status" value="1"/>
</dbReference>
<dbReference type="Gene3D" id="3.80.30.20">
    <property type="entry name" value="tm_1862 like domain"/>
    <property type="match status" value="1"/>
</dbReference>
<dbReference type="RefSeq" id="WP_106392698.1">
    <property type="nucleotide sequence ID" value="NZ_PVNK01000154.1"/>
</dbReference>
<keyword evidence="6" id="KW-0949">S-adenosyl-L-methionine</keyword>
<evidence type="ECO:0000259" key="12">
    <source>
        <dbReference type="PROSITE" id="PS50926"/>
    </source>
</evidence>
<evidence type="ECO:0000256" key="1">
    <source>
        <dbReference type="ARBA" id="ARBA00001966"/>
    </source>
</evidence>
<dbReference type="PROSITE" id="PS01278">
    <property type="entry name" value="MTTASE_RADICAL"/>
    <property type="match status" value="1"/>
</dbReference>
<dbReference type="EMBL" id="PVNK01000154">
    <property type="protein sequence ID" value="PRP97509.1"/>
    <property type="molecule type" value="Genomic_DNA"/>
</dbReference>
<dbReference type="SFLD" id="SFLDS00029">
    <property type="entry name" value="Radical_SAM"/>
    <property type="match status" value="1"/>
</dbReference>
<dbReference type="AlphaFoldDB" id="A0A2S9XXB4"/>
<keyword evidence="5 15" id="KW-0808">Transferase</keyword>
<dbReference type="PANTHER" id="PTHR11918:SF45">
    <property type="entry name" value="THREONYLCARBAMOYLADENOSINE TRNA METHYLTHIOTRANSFERASE"/>
    <property type="match status" value="1"/>
</dbReference>
<evidence type="ECO:0000256" key="8">
    <source>
        <dbReference type="ARBA" id="ARBA00023004"/>
    </source>
</evidence>
<dbReference type="InterPro" id="IPR023404">
    <property type="entry name" value="rSAM_horseshoe"/>
</dbReference>
<evidence type="ECO:0000259" key="13">
    <source>
        <dbReference type="PROSITE" id="PS51449"/>
    </source>
</evidence>
<dbReference type="PROSITE" id="PS50926">
    <property type="entry name" value="TRAM"/>
    <property type="match status" value="1"/>
</dbReference>
<evidence type="ECO:0000259" key="14">
    <source>
        <dbReference type="PROSITE" id="PS51918"/>
    </source>
</evidence>
<dbReference type="NCBIfam" id="TIGR00089">
    <property type="entry name" value="MiaB/RimO family radical SAM methylthiotransferase"/>
    <property type="match status" value="1"/>
</dbReference>
<accession>A0A2S9XXB4</accession>
<dbReference type="InterPro" id="IPR038135">
    <property type="entry name" value="Methylthiotransferase_N_sf"/>
</dbReference>
<comment type="catalytic activity">
    <reaction evidence="11">
        <text>N(6)-L-threonylcarbamoyladenosine(37) in tRNA + (sulfur carrier)-SH + AH2 + 2 S-adenosyl-L-methionine = 2-methylsulfanyl-N(6)-L-threonylcarbamoyladenosine(37) in tRNA + (sulfur carrier)-H + 5'-deoxyadenosine + L-methionine + A + S-adenosyl-L-homocysteine + 2 H(+)</text>
        <dbReference type="Rhea" id="RHEA:37075"/>
        <dbReference type="Rhea" id="RHEA-COMP:10163"/>
        <dbReference type="Rhea" id="RHEA-COMP:11092"/>
        <dbReference type="Rhea" id="RHEA-COMP:14737"/>
        <dbReference type="Rhea" id="RHEA-COMP:14739"/>
        <dbReference type="ChEBI" id="CHEBI:13193"/>
        <dbReference type="ChEBI" id="CHEBI:15378"/>
        <dbReference type="ChEBI" id="CHEBI:17319"/>
        <dbReference type="ChEBI" id="CHEBI:17499"/>
        <dbReference type="ChEBI" id="CHEBI:29917"/>
        <dbReference type="ChEBI" id="CHEBI:57844"/>
        <dbReference type="ChEBI" id="CHEBI:57856"/>
        <dbReference type="ChEBI" id="CHEBI:59789"/>
        <dbReference type="ChEBI" id="CHEBI:64428"/>
        <dbReference type="ChEBI" id="CHEBI:74418"/>
        <dbReference type="ChEBI" id="CHEBI:74420"/>
        <dbReference type="EC" id="2.8.4.5"/>
    </reaction>
</comment>
<comment type="cofactor">
    <cofactor evidence="1">
        <name>[4Fe-4S] cluster</name>
        <dbReference type="ChEBI" id="CHEBI:49883"/>
    </cofactor>
</comment>
<evidence type="ECO:0000313" key="15">
    <source>
        <dbReference type="EMBL" id="PRP97509.1"/>
    </source>
</evidence>
<comment type="function">
    <text evidence="2">Catalyzes the methylthiolation of N6-threonylcarbamoyladenosine (t(6)A), leading to the formation of 2-methylthio-N6-threonylcarbamoyladenosine (ms(2)t(6)A) at position 37 in tRNAs that read codons beginning with adenine.</text>
</comment>
<dbReference type="SMART" id="SM00729">
    <property type="entry name" value="Elp3"/>
    <property type="match status" value="1"/>
</dbReference>
<reference evidence="15 16" key="1">
    <citation type="submission" date="2018-03" db="EMBL/GenBank/DDBJ databases">
        <title>Draft Genome Sequences of the Obligatory Marine Myxobacteria Enhygromyxa salina SWB005.</title>
        <authorList>
            <person name="Poehlein A."/>
            <person name="Moghaddam J.A."/>
            <person name="Harms H."/>
            <person name="Alanjari M."/>
            <person name="Koenig G.M."/>
            <person name="Daniel R."/>
            <person name="Schaeberle T.F."/>
        </authorList>
    </citation>
    <scope>NUCLEOTIDE SEQUENCE [LARGE SCALE GENOMIC DNA]</scope>
    <source>
        <strain evidence="15 16">SWB005</strain>
    </source>
</reference>
<dbReference type="GO" id="GO:0051539">
    <property type="term" value="F:4 iron, 4 sulfur cluster binding"/>
    <property type="evidence" value="ECO:0007669"/>
    <property type="project" value="UniProtKB-KW"/>
</dbReference>
<dbReference type="InterPro" id="IPR020612">
    <property type="entry name" value="Methylthiotransferase_CS"/>
</dbReference>
<keyword evidence="7" id="KW-0479">Metal-binding</keyword>
<feature type="domain" description="MTTase N-terminal" evidence="13">
    <location>
        <begin position="1"/>
        <end position="111"/>
    </location>
</feature>
<organism evidence="15 16">
    <name type="scientific">Enhygromyxa salina</name>
    <dbReference type="NCBI Taxonomy" id="215803"/>
    <lineage>
        <taxon>Bacteria</taxon>
        <taxon>Pseudomonadati</taxon>
        <taxon>Myxococcota</taxon>
        <taxon>Polyangia</taxon>
        <taxon>Nannocystales</taxon>
        <taxon>Nannocystaceae</taxon>
        <taxon>Enhygromyxa</taxon>
    </lineage>
</organism>